<dbReference type="EMBL" id="FQXR01000015">
    <property type="protein sequence ID" value="SHI15344.1"/>
    <property type="molecule type" value="Genomic_DNA"/>
</dbReference>
<dbReference type="RefSeq" id="WP_072745069.1">
    <property type="nucleotide sequence ID" value="NZ_FQXR01000015.1"/>
</dbReference>
<dbReference type="PROSITE" id="PS51257">
    <property type="entry name" value="PROKAR_LIPOPROTEIN"/>
    <property type="match status" value="1"/>
</dbReference>
<proteinExistence type="predicted"/>
<evidence type="ECO:0000313" key="2">
    <source>
        <dbReference type="EMBL" id="SHI15344.1"/>
    </source>
</evidence>
<evidence type="ECO:0008006" key="4">
    <source>
        <dbReference type="Google" id="ProtNLM"/>
    </source>
</evidence>
<keyword evidence="1" id="KW-0732">Signal</keyword>
<accession>A0A1M5YU55</accession>
<gene>
    <name evidence="2" type="ORF">SAMN02745180_02440</name>
</gene>
<organism evidence="2 3">
    <name type="scientific">Sporanaerobacter acetigenes DSM 13106</name>
    <dbReference type="NCBI Taxonomy" id="1123281"/>
    <lineage>
        <taxon>Bacteria</taxon>
        <taxon>Bacillati</taxon>
        <taxon>Bacillota</taxon>
        <taxon>Tissierellia</taxon>
        <taxon>Tissierellales</taxon>
        <taxon>Sporanaerobacteraceae</taxon>
        <taxon>Sporanaerobacter</taxon>
    </lineage>
</organism>
<dbReference type="AlphaFoldDB" id="A0A1M5YU55"/>
<keyword evidence="3" id="KW-1185">Reference proteome</keyword>
<dbReference type="STRING" id="1123281.SAMN02745180_02440"/>
<evidence type="ECO:0000256" key="1">
    <source>
        <dbReference type="SAM" id="SignalP"/>
    </source>
</evidence>
<feature type="signal peptide" evidence="1">
    <location>
        <begin position="1"/>
        <end position="18"/>
    </location>
</feature>
<dbReference type="OrthoDB" id="2655886at2"/>
<name>A0A1M5YU55_9FIRM</name>
<protein>
    <recommendedName>
        <fullName evidence="4">DUF4367 domain-containing protein</fullName>
    </recommendedName>
</protein>
<evidence type="ECO:0000313" key="3">
    <source>
        <dbReference type="Proteomes" id="UP000184389"/>
    </source>
</evidence>
<dbReference type="Proteomes" id="UP000184389">
    <property type="component" value="Unassembled WGS sequence"/>
</dbReference>
<reference evidence="2 3" key="1">
    <citation type="submission" date="2016-11" db="EMBL/GenBank/DDBJ databases">
        <authorList>
            <person name="Jaros S."/>
            <person name="Januszkiewicz K."/>
            <person name="Wedrychowicz H."/>
        </authorList>
    </citation>
    <scope>NUCLEOTIDE SEQUENCE [LARGE SCALE GENOMIC DNA]</scope>
    <source>
        <strain evidence="2 3">DSM 13106</strain>
    </source>
</reference>
<sequence>MKKYLLMLMIFIMVFTFTGCKSSTSRDNSIETSKDYIQYENDTYNFSLQLPKSWEGKYYIEEVNNELYFYHKNDLDDGRKIELFTLHISNTKEEWEELQKQYEDICLIDKIYEDEQGIISITYPTDVPYGDDEKEYCEEYNKMEDDISNIQKSIDRIK</sequence>
<feature type="chain" id="PRO_5038969465" description="DUF4367 domain-containing protein" evidence="1">
    <location>
        <begin position="19"/>
        <end position="158"/>
    </location>
</feature>